<keyword evidence="7" id="KW-0812">Transmembrane</keyword>
<dbReference type="KEGG" id="nba:CUN60_00245"/>
<keyword evidence="6 8" id="KW-0012">Acyltransferase</keyword>
<dbReference type="Pfam" id="PF03279">
    <property type="entry name" value="Lip_A_acyltrans"/>
    <property type="match status" value="1"/>
</dbReference>
<feature type="transmembrane region" description="Helical" evidence="7">
    <location>
        <begin position="20"/>
        <end position="42"/>
    </location>
</feature>
<dbReference type="CDD" id="cd07984">
    <property type="entry name" value="LPLAT_LABLAT-like"/>
    <property type="match status" value="1"/>
</dbReference>
<dbReference type="AlphaFoldDB" id="A0A2I7N2W6"/>
<evidence type="ECO:0000256" key="5">
    <source>
        <dbReference type="ARBA" id="ARBA00023136"/>
    </source>
</evidence>
<evidence type="ECO:0000256" key="1">
    <source>
        <dbReference type="ARBA" id="ARBA00004533"/>
    </source>
</evidence>
<reference evidence="9" key="1">
    <citation type="submission" date="2017-11" db="EMBL/GenBank/DDBJ databases">
        <authorList>
            <person name="Chan K.G."/>
            <person name="Lee L.S."/>
        </authorList>
    </citation>
    <scope>NUCLEOTIDE SEQUENCE [LARGE SCALE GENOMIC DNA]</scope>
    <source>
        <strain evidence="9">DSM 100970</strain>
    </source>
</reference>
<proteinExistence type="predicted"/>
<dbReference type="PANTHER" id="PTHR30606:SF9">
    <property type="entry name" value="LIPID A BIOSYNTHESIS LAUROYLTRANSFERASE"/>
    <property type="match status" value="1"/>
</dbReference>
<evidence type="ECO:0000256" key="3">
    <source>
        <dbReference type="ARBA" id="ARBA00022519"/>
    </source>
</evidence>
<evidence type="ECO:0000256" key="4">
    <source>
        <dbReference type="ARBA" id="ARBA00022679"/>
    </source>
</evidence>
<evidence type="ECO:0000313" key="8">
    <source>
        <dbReference type="EMBL" id="AUR50790.1"/>
    </source>
</evidence>
<keyword evidence="2" id="KW-1003">Cell membrane</keyword>
<keyword evidence="3" id="KW-0997">Cell inner membrane</keyword>
<keyword evidence="9" id="KW-1185">Reference proteome</keyword>
<sequence>MNWLKRLPIDLALGFFRLCSMIPMPIVNMIGTGLGNLLYIFLKKRRNVGLVNLSLCFPTMNDKEKHQLIREHFQELVRFSLVYGLIFYASPEKLRKLIKLRGYENFDQFRGKRPVVYLAPHFLGLDIGANRLTLETPGYSVYAQQRNEYLTKRIKDARLRFIKDKGGEIFSRQEGLRTIVRKMKQTFIPFYYLPDQDMDERDSVYVPFFAHPNCATLATFPKLVKLTDAEIVPMATYREGNHFVVELFPAWKEEYPTGDEVADVTRMNRYIETMIMKHPAQYLWLHKRFKTQPGLARGKLYENC</sequence>
<name>A0A2I7N2W6_9NEIS</name>
<dbReference type="PIRSF" id="PIRSF026649">
    <property type="entry name" value="MsbB"/>
    <property type="match status" value="1"/>
</dbReference>
<keyword evidence="4 8" id="KW-0808">Transferase</keyword>
<keyword evidence="7" id="KW-1133">Transmembrane helix</keyword>
<gene>
    <name evidence="8" type="ORF">CUN60_00245</name>
</gene>
<dbReference type="EMBL" id="CP024847">
    <property type="protein sequence ID" value="AUR50790.1"/>
    <property type="molecule type" value="Genomic_DNA"/>
</dbReference>
<dbReference type="GO" id="GO:0005886">
    <property type="term" value="C:plasma membrane"/>
    <property type="evidence" value="ECO:0007669"/>
    <property type="project" value="UniProtKB-SubCell"/>
</dbReference>
<dbReference type="GO" id="GO:0009247">
    <property type="term" value="P:glycolipid biosynthetic process"/>
    <property type="evidence" value="ECO:0007669"/>
    <property type="project" value="UniProtKB-ARBA"/>
</dbReference>
<evidence type="ECO:0000313" key="9">
    <source>
        <dbReference type="Proteomes" id="UP000236655"/>
    </source>
</evidence>
<dbReference type="GO" id="GO:0016746">
    <property type="term" value="F:acyltransferase activity"/>
    <property type="evidence" value="ECO:0007669"/>
    <property type="project" value="UniProtKB-KW"/>
</dbReference>
<dbReference type="RefSeq" id="WP_102950090.1">
    <property type="nucleotide sequence ID" value="NZ_CP024847.1"/>
</dbReference>
<protein>
    <submittedName>
        <fullName evidence="8">Lipid A biosynthesis lauroyl acyltransferase</fullName>
    </submittedName>
</protein>
<evidence type="ECO:0000256" key="7">
    <source>
        <dbReference type="SAM" id="Phobius"/>
    </source>
</evidence>
<organism evidence="8 9">
    <name type="scientific">Aquella oligotrophica</name>
    <dbReference type="NCBI Taxonomy" id="2067065"/>
    <lineage>
        <taxon>Bacteria</taxon>
        <taxon>Pseudomonadati</taxon>
        <taxon>Pseudomonadota</taxon>
        <taxon>Betaproteobacteria</taxon>
        <taxon>Neisseriales</taxon>
        <taxon>Neisseriaceae</taxon>
        <taxon>Aquella</taxon>
    </lineage>
</organism>
<dbReference type="Proteomes" id="UP000236655">
    <property type="component" value="Chromosome"/>
</dbReference>
<dbReference type="PANTHER" id="PTHR30606">
    <property type="entry name" value="LIPID A BIOSYNTHESIS LAUROYL ACYLTRANSFERASE"/>
    <property type="match status" value="1"/>
</dbReference>
<accession>A0A2I7N2W6</accession>
<evidence type="ECO:0000256" key="6">
    <source>
        <dbReference type="ARBA" id="ARBA00023315"/>
    </source>
</evidence>
<dbReference type="InterPro" id="IPR004960">
    <property type="entry name" value="LipA_acyltrans"/>
</dbReference>
<dbReference type="OrthoDB" id="9803456at2"/>
<comment type="subcellular location">
    <subcellularLocation>
        <location evidence="1">Cell inner membrane</location>
    </subcellularLocation>
</comment>
<keyword evidence="5 7" id="KW-0472">Membrane</keyword>
<evidence type="ECO:0000256" key="2">
    <source>
        <dbReference type="ARBA" id="ARBA00022475"/>
    </source>
</evidence>